<evidence type="ECO:0000256" key="5">
    <source>
        <dbReference type="ARBA" id="ARBA00022676"/>
    </source>
</evidence>
<keyword evidence="10" id="KW-1133">Transmembrane helix</keyword>
<evidence type="ECO:0000256" key="12">
    <source>
        <dbReference type="ARBA" id="ARBA00045097"/>
    </source>
</evidence>
<keyword evidence="7" id="KW-0812">Transmembrane</keyword>
<evidence type="ECO:0000256" key="1">
    <source>
        <dbReference type="ARBA" id="ARBA00004389"/>
    </source>
</evidence>
<keyword evidence="8" id="KW-0256">Endoplasmic reticulum</keyword>
<dbReference type="Pfam" id="PF00535">
    <property type="entry name" value="Glycos_transf_2"/>
    <property type="match status" value="1"/>
</dbReference>
<evidence type="ECO:0000313" key="15">
    <source>
        <dbReference type="Proteomes" id="UP000678237"/>
    </source>
</evidence>
<dbReference type="AlphaFoldDB" id="A0A8T4LGK3"/>
<dbReference type="CDD" id="cd04188">
    <property type="entry name" value="DPG_synthase"/>
    <property type="match status" value="1"/>
</dbReference>
<evidence type="ECO:0000313" key="14">
    <source>
        <dbReference type="EMBL" id="MBS3063660.1"/>
    </source>
</evidence>
<comment type="pathway">
    <text evidence="2">Protein modification; protein glycosylation.</text>
</comment>
<evidence type="ECO:0000256" key="4">
    <source>
        <dbReference type="ARBA" id="ARBA00012583"/>
    </source>
</evidence>
<dbReference type="GO" id="GO:0004581">
    <property type="term" value="F:dolichyl-phosphate beta-glucosyltransferase activity"/>
    <property type="evidence" value="ECO:0007669"/>
    <property type="project" value="UniProtKB-EC"/>
</dbReference>
<protein>
    <recommendedName>
        <fullName evidence="4">dolichyl-phosphate beta-glucosyltransferase</fullName>
        <ecNumber evidence="4">2.4.1.117</ecNumber>
    </recommendedName>
</protein>
<reference evidence="14" key="1">
    <citation type="submission" date="2021-03" db="EMBL/GenBank/DDBJ databases">
        <authorList>
            <person name="Jaffe A."/>
        </authorList>
    </citation>
    <scope>NUCLEOTIDE SEQUENCE</scope>
    <source>
        <strain evidence="14">RIFCSPLOWO2_01_FULL_58_19</strain>
    </source>
</reference>
<dbReference type="InterPro" id="IPR035518">
    <property type="entry name" value="DPG_synthase"/>
</dbReference>
<evidence type="ECO:0000256" key="7">
    <source>
        <dbReference type="ARBA" id="ARBA00022692"/>
    </source>
</evidence>
<dbReference type="EMBL" id="JAGVWE010000006">
    <property type="protein sequence ID" value="MBS3063660.1"/>
    <property type="molecule type" value="Genomic_DNA"/>
</dbReference>
<dbReference type="PANTHER" id="PTHR10859">
    <property type="entry name" value="GLYCOSYL TRANSFERASE"/>
    <property type="match status" value="1"/>
</dbReference>
<evidence type="ECO:0000256" key="9">
    <source>
        <dbReference type="ARBA" id="ARBA00022968"/>
    </source>
</evidence>
<dbReference type="InterPro" id="IPR001173">
    <property type="entry name" value="Glyco_trans_2-like"/>
</dbReference>
<organism evidence="14 15">
    <name type="scientific">Candidatus Iainarchaeum sp</name>
    <dbReference type="NCBI Taxonomy" id="3101447"/>
    <lineage>
        <taxon>Archaea</taxon>
        <taxon>Candidatus Iainarchaeota</taxon>
        <taxon>Candidatus Iainarchaeia</taxon>
        <taxon>Candidatus Iainarchaeales</taxon>
        <taxon>Candidatus Iainarchaeaceae</taxon>
        <taxon>Candidatus Iainarchaeum</taxon>
    </lineage>
</organism>
<comment type="subcellular location">
    <subcellularLocation>
        <location evidence="1">Endoplasmic reticulum membrane</location>
        <topology evidence="1">Single-pass membrane protein</topology>
    </subcellularLocation>
</comment>
<evidence type="ECO:0000256" key="10">
    <source>
        <dbReference type="ARBA" id="ARBA00022989"/>
    </source>
</evidence>
<dbReference type="PANTHER" id="PTHR10859:SF91">
    <property type="entry name" value="DOLICHYL-PHOSPHATE BETA-GLUCOSYLTRANSFERASE"/>
    <property type="match status" value="1"/>
</dbReference>
<sequence length="229" mass="25605">MALSVIIPAYNEETRIQPFLSELVAFKRRAAYPVELIVVDDGSKDKTVDVVKKLGKDVVLLRHEKNRGKGAAIRTGYAAAKNAGVVFMDADGSTPARELDKMEAALQANPVVVASRKEPGTRIVVSQPLRRILLGKAFNFLVNLLFPIGFYDALCGFKGLSRPLARELANELVSDGWIFDVEWLYRLKRKGYQLKTIPIEWGHVEGSKMRLGLNNLRMLSDLVELRLKI</sequence>
<keyword evidence="9" id="KW-0735">Signal-anchor</keyword>
<evidence type="ECO:0000256" key="2">
    <source>
        <dbReference type="ARBA" id="ARBA00004922"/>
    </source>
</evidence>
<evidence type="ECO:0000256" key="8">
    <source>
        <dbReference type="ARBA" id="ARBA00022824"/>
    </source>
</evidence>
<dbReference type="EC" id="2.4.1.117" evidence="4"/>
<keyword evidence="11" id="KW-0472">Membrane</keyword>
<proteinExistence type="inferred from homology"/>
<comment type="similarity">
    <text evidence="3">Belongs to the glycosyltransferase 2 family.</text>
</comment>
<evidence type="ECO:0000256" key="6">
    <source>
        <dbReference type="ARBA" id="ARBA00022679"/>
    </source>
</evidence>
<evidence type="ECO:0000256" key="11">
    <source>
        <dbReference type="ARBA" id="ARBA00023136"/>
    </source>
</evidence>
<dbReference type="InterPro" id="IPR029044">
    <property type="entry name" value="Nucleotide-diphossugar_trans"/>
</dbReference>
<reference evidence="14" key="2">
    <citation type="submission" date="2021-05" db="EMBL/GenBank/DDBJ databases">
        <title>Protein family content uncovers lineage relationships and bacterial pathway maintenance mechanisms in DPANN archaea.</title>
        <authorList>
            <person name="Castelle C.J."/>
            <person name="Meheust R."/>
            <person name="Jaffe A.L."/>
            <person name="Seitz K."/>
            <person name="Gong X."/>
            <person name="Baker B.J."/>
            <person name="Banfield J.F."/>
        </authorList>
    </citation>
    <scope>NUCLEOTIDE SEQUENCE</scope>
    <source>
        <strain evidence="14">RIFCSPLOWO2_01_FULL_58_19</strain>
    </source>
</reference>
<comment type="caution">
    <text evidence="14">The sequence shown here is derived from an EMBL/GenBank/DDBJ whole genome shotgun (WGS) entry which is preliminary data.</text>
</comment>
<keyword evidence="5" id="KW-0328">Glycosyltransferase</keyword>
<evidence type="ECO:0000259" key="13">
    <source>
        <dbReference type="Pfam" id="PF00535"/>
    </source>
</evidence>
<gene>
    <name evidence="14" type="ORF">J4203_07395</name>
</gene>
<feature type="domain" description="Glycosyltransferase 2-like" evidence="13">
    <location>
        <begin position="4"/>
        <end position="167"/>
    </location>
</feature>
<comment type="catalytic activity">
    <reaction evidence="12">
        <text>a di-trans,poly-cis-dolichyl phosphate + UDP-alpha-D-glucose = a di-trans,poly-cis-dolichyl beta-D-glucosyl phosphate + UDP</text>
        <dbReference type="Rhea" id="RHEA:15401"/>
        <dbReference type="Rhea" id="RHEA-COMP:19498"/>
        <dbReference type="Rhea" id="RHEA-COMP:19502"/>
        <dbReference type="ChEBI" id="CHEBI:57525"/>
        <dbReference type="ChEBI" id="CHEBI:57683"/>
        <dbReference type="ChEBI" id="CHEBI:58223"/>
        <dbReference type="ChEBI" id="CHEBI:58885"/>
        <dbReference type="EC" id="2.4.1.117"/>
    </reaction>
    <physiologicalReaction direction="left-to-right" evidence="12">
        <dbReference type="Rhea" id="RHEA:15402"/>
    </physiologicalReaction>
</comment>
<evidence type="ECO:0000256" key="3">
    <source>
        <dbReference type="ARBA" id="ARBA00006739"/>
    </source>
</evidence>
<dbReference type="GO" id="GO:0006487">
    <property type="term" value="P:protein N-linked glycosylation"/>
    <property type="evidence" value="ECO:0007669"/>
    <property type="project" value="TreeGrafter"/>
</dbReference>
<name>A0A8T4LGK3_9ARCH</name>
<accession>A0A8T4LGK3</accession>
<dbReference type="Gene3D" id="3.90.550.10">
    <property type="entry name" value="Spore Coat Polysaccharide Biosynthesis Protein SpsA, Chain A"/>
    <property type="match status" value="1"/>
</dbReference>
<keyword evidence="6" id="KW-0808">Transferase</keyword>
<dbReference type="SUPFAM" id="SSF53448">
    <property type="entry name" value="Nucleotide-diphospho-sugar transferases"/>
    <property type="match status" value="1"/>
</dbReference>
<dbReference type="Proteomes" id="UP000678237">
    <property type="component" value="Unassembled WGS sequence"/>
</dbReference>